<proteinExistence type="predicted"/>
<evidence type="ECO:0000313" key="2">
    <source>
        <dbReference type="EMBL" id="SDB31519.1"/>
    </source>
</evidence>
<dbReference type="RefSeq" id="WP_090876663.1">
    <property type="nucleotide sequence ID" value="NZ_FMXQ01000004.1"/>
</dbReference>
<dbReference type="STRING" id="665467.SAMN02982931_02414"/>
<gene>
    <name evidence="2" type="ORF">SAMN02982931_02414</name>
</gene>
<evidence type="ECO:0000313" key="3">
    <source>
        <dbReference type="Proteomes" id="UP000199071"/>
    </source>
</evidence>
<dbReference type="OrthoDB" id="7917007at2"/>
<reference evidence="2 3" key="1">
    <citation type="submission" date="2016-10" db="EMBL/GenBank/DDBJ databases">
        <authorList>
            <person name="de Groot N.N."/>
        </authorList>
    </citation>
    <scope>NUCLEOTIDE SEQUENCE [LARGE SCALE GENOMIC DNA]</scope>
    <source>
        <strain evidence="2 3">ATCC 35022</strain>
    </source>
</reference>
<dbReference type="AlphaFoldDB" id="A0A1G6CF40"/>
<name>A0A1G6CF40_9HYPH</name>
<dbReference type="EMBL" id="FMXQ01000004">
    <property type="protein sequence ID" value="SDB31519.1"/>
    <property type="molecule type" value="Genomic_DNA"/>
</dbReference>
<evidence type="ECO:0000256" key="1">
    <source>
        <dbReference type="SAM" id="MobiDB-lite"/>
    </source>
</evidence>
<accession>A0A1G6CF40</accession>
<protein>
    <submittedName>
        <fullName evidence="2">Uncharacterized protein</fullName>
    </submittedName>
</protein>
<feature type="region of interest" description="Disordered" evidence="1">
    <location>
        <begin position="54"/>
        <end position="113"/>
    </location>
</feature>
<keyword evidence="3" id="KW-1185">Reference proteome</keyword>
<sequence>MTEARTAERIALIAAIRAATAAMLPDTAATRFHKAMDRLGRLLAERDLERRYNPDWASQPRVPSGNPGGGRWTDGGPSIIGEELNPSAFEEQVSDEPIGEEPPGVPTVRPEKARRRNRYVKEIARWLLRGTRVGVRLSPIGRALDIYEAGLWIHDHWSFIEAYQDEPKSLGELRAAASQRRKGYDIHHIVERASALEDDFPLSRVDGAENLVSIPTLKHWELNRW</sequence>
<dbReference type="Proteomes" id="UP000199071">
    <property type="component" value="Unassembled WGS sequence"/>
</dbReference>
<organism evidence="2 3">
    <name type="scientific">Bauldia litoralis</name>
    <dbReference type="NCBI Taxonomy" id="665467"/>
    <lineage>
        <taxon>Bacteria</taxon>
        <taxon>Pseudomonadati</taxon>
        <taxon>Pseudomonadota</taxon>
        <taxon>Alphaproteobacteria</taxon>
        <taxon>Hyphomicrobiales</taxon>
        <taxon>Kaistiaceae</taxon>
        <taxon>Bauldia</taxon>
    </lineage>
</organism>